<dbReference type="SMART" id="SM00261">
    <property type="entry name" value="FU"/>
    <property type="match status" value="1"/>
</dbReference>
<dbReference type="AlphaFoldDB" id="A0A9P9YSK1"/>
<proteinExistence type="predicted"/>
<keyword evidence="3" id="KW-0597">Phosphoprotein</keyword>
<dbReference type="Pfam" id="PF00757">
    <property type="entry name" value="Furin-like"/>
    <property type="match status" value="1"/>
</dbReference>
<protein>
    <recommendedName>
        <fullName evidence="2">receptor protein-tyrosine kinase</fullName>
        <ecNumber evidence="2">2.7.10.1</ecNumber>
    </recommendedName>
</protein>
<sequence>MPSSNMLLGLSLMLLAIYAPRAESKSEHECTNIDIRNECRKMHLLDNCTVVTGYVMITLITSEQHCNFSDFSFPLLTEITEFMIFTEVRGLVNITEMFPNLTVIRGRRLFLNYALGVTSMHDLQQLAFPQLVAIQRGQVYIGNCPKLCNIDRVNWDLLTLSRGENHIIMAAKNCSTPVCKGCSSAYCWSNIYCQRSLNENVVNPKSNINTCHEECLGGCENNSTSAADCAVCRGLSDAGVCVKSCPKNKYVLEHFQRCYTKDECVNKYGFVISGSQCVSFCPSGYKKDNQSECVPCARDEACVSFCTPEYPGYTFTIYNLADAEKLRGCQIINGSLVITIRNKVNETLLSQSFTSIREIRGHLKVFRSSQLRSLNFLSNLERVYGDPLENRHHSFILYDNKQLAELWKPSPQLEFMEGGMFMHRNNKLCNRRMREFQNSVIHDRDLDSLQTNDQEVLCSPSKLQLFVLKRTHRTVKLSWLKSQTSQRLELIHRPLKPGKLYHEESELEAPVCTRINWKRRLLFPDDLIENGTHYLLELDDLQPNTRYACLLRTFGDDVAQDARSELTYVQTERDIPQPPLLELVRKTDSSLSVRMASRDHDSFLLTVFELADDRAYIDQRNYCHEPAYMWQDTVGAQWLAFEDYDDCCAARAEQLDDSRFVADMREQYRCTLDDRKQCRRQALAEATLPQLRLPRNTTEYELKSLHRYRQYDLRLQACNQLGCSSHTTLYARTNYTMGADLLAQLNACHVPETQKYILRFKEPQNPNGVVTNFVVHYRNNFSQSHVGCVTRQQHKSAGNVLVQQINITFTECAVRVHSLAGDAMTPYIAISHCSEEEQRLVAHSRAAKDLAPEISEVPATTTHARGISIFLICFLSGCSASLVWVLYKRRCWRKLPGLRRYVPVREQWLRDRQQTEDREILVDGFETVRFQNNNNSSSQADDYTM</sequence>
<keyword evidence="13" id="KW-0325">Glycoprotein</keyword>
<keyword evidence="7" id="KW-0418">Kinase</keyword>
<dbReference type="Pfam" id="PF01030">
    <property type="entry name" value="Recep_L_domain"/>
    <property type="match status" value="2"/>
</dbReference>
<dbReference type="GO" id="GO:0004714">
    <property type="term" value="F:transmembrane receptor protein tyrosine kinase activity"/>
    <property type="evidence" value="ECO:0007669"/>
    <property type="project" value="UniProtKB-EC"/>
</dbReference>
<dbReference type="PROSITE" id="PS50835">
    <property type="entry name" value="IG_LIKE"/>
    <property type="match status" value="1"/>
</dbReference>
<keyword evidence="6" id="KW-0547">Nucleotide-binding</keyword>
<dbReference type="Proteomes" id="UP001059596">
    <property type="component" value="Unassembled WGS sequence"/>
</dbReference>
<evidence type="ECO:0000256" key="7">
    <source>
        <dbReference type="ARBA" id="ARBA00022777"/>
    </source>
</evidence>
<keyword evidence="12" id="KW-0675">Receptor</keyword>
<evidence type="ECO:0000256" key="1">
    <source>
        <dbReference type="ARBA" id="ARBA00004479"/>
    </source>
</evidence>
<dbReference type="InterPro" id="IPR000494">
    <property type="entry name" value="Rcpt_L-dom"/>
</dbReference>
<evidence type="ECO:0000259" key="17">
    <source>
        <dbReference type="PROSITE" id="PS50835"/>
    </source>
</evidence>
<evidence type="ECO:0000256" key="10">
    <source>
        <dbReference type="ARBA" id="ARBA00023136"/>
    </source>
</evidence>
<dbReference type="Gene3D" id="3.80.20.20">
    <property type="entry name" value="Receptor L-domain"/>
    <property type="match status" value="2"/>
</dbReference>
<dbReference type="SUPFAM" id="SSF57184">
    <property type="entry name" value="Growth factor receptor domain"/>
    <property type="match status" value="1"/>
</dbReference>
<evidence type="ECO:0000256" key="12">
    <source>
        <dbReference type="ARBA" id="ARBA00023170"/>
    </source>
</evidence>
<dbReference type="GO" id="GO:0016020">
    <property type="term" value="C:membrane"/>
    <property type="evidence" value="ECO:0007669"/>
    <property type="project" value="UniProtKB-SubCell"/>
</dbReference>
<evidence type="ECO:0000256" key="14">
    <source>
        <dbReference type="ARBA" id="ARBA00051243"/>
    </source>
</evidence>
<name>A0A9P9YSK1_9MUSC</name>
<dbReference type="InterPro" id="IPR036116">
    <property type="entry name" value="FN3_sf"/>
</dbReference>
<evidence type="ECO:0000313" key="18">
    <source>
        <dbReference type="EMBL" id="KAI8042118.1"/>
    </source>
</evidence>
<evidence type="ECO:0000256" key="2">
    <source>
        <dbReference type="ARBA" id="ARBA00011902"/>
    </source>
</evidence>
<dbReference type="Gene3D" id="2.10.220.10">
    <property type="entry name" value="Hormone Receptor, Insulin-like Growth Factor Receptor 1, Chain A, domain 2"/>
    <property type="match status" value="1"/>
</dbReference>
<dbReference type="InterPro" id="IPR007110">
    <property type="entry name" value="Ig-like_dom"/>
</dbReference>
<keyword evidence="16" id="KW-0732">Signal</keyword>
<evidence type="ECO:0000256" key="6">
    <source>
        <dbReference type="ARBA" id="ARBA00022741"/>
    </source>
</evidence>
<dbReference type="EC" id="2.7.10.1" evidence="2"/>
<keyword evidence="8" id="KW-0067">ATP-binding</keyword>
<dbReference type="InterPro" id="IPR006212">
    <property type="entry name" value="Furin_repeat"/>
</dbReference>
<feature type="chain" id="PRO_5040343653" description="receptor protein-tyrosine kinase" evidence="16">
    <location>
        <begin position="25"/>
        <end position="945"/>
    </location>
</feature>
<keyword evidence="9 15" id="KW-1133">Transmembrane helix</keyword>
<accession>A0A9P9YSK1</accession>
<dbReference type="SUPFAM" id="SSF52058">
    <property type="entry name" value="L domain-like"/>
    <property type="match status" value="2"/>
</dbReference>
<feature type="domain" description="Ig-like" evidence="17">
    <location>
        <begin position="852"/>
        <end position="945"/>
    </location>
</feature>
<evidence type="ECO:0000256" key="15">
    <source>
        <dbReference type="SAM" id="Phobius"/>
    </source>
</evidence>
<dbReference type="OrthoDB" id="6612654at2759"/>
<dbReference type="SUPFAM" id="SSF49265">
    <property type="entry name" value="Fibronectin type III"/>
    <property type="match status" value="2"/>
</dbReference>
<keyword evidence="11" id="KW-0829">Tyrosine-protein kinase</keyword>
<organism evidence="18 19">
    <name type="scientific">Drosophila gunungcola</name>
    <name type="common">fruit fly</name>
    <dbReference type="NCBI Taxonomy" id="103775"/>
    <lineage>
        <taxon>Eukaryota</taxon>
        <taxon>Metazoa</taxon>
        <taxon>Ecdysozoa</taxon>
        <taxon>Arthropoda</taxon>
        <taxon>Hexapoda</taxon>
        <taxon>Insecta</taxon>
        <taxon>Pterygota</taxon>
        <taxon>Neoptera</taxon>
        <taxon>Endopterygota</taxon>
        <taxon>Diptera</taxon>
        <taxon>Brachycera</taxon>
        <taxon>Muscomorpha</taxon>
        <taxon>Ephydroidea</taxon>
        <taxon>Drosophilidae</taxon>
        <taxon>Drosophila</taxon>
        <taxon>Sophophora</taxon>
    </lineage>
</organism>
<evidence type="ECO:0000256" key="8">
    <source>
        <dbReference type="ARBA" id="ARBA00022840"/>
    </source>
</evidence>
<keyword evidence="10 15" id="KW-0472">Membrane</keyword>
<dbReference type="EMBL" id="JAMKOV010000002">
    <property type="protein sequence ID" value="KAI8042118.1"/>
    <property type="molecule type" value="Genomic_DNA"/>
</dbReference>
<keyword evidence="4" id="KW-0808">Transferase</keyword>
<reference evidence="18" key="1">
    <citation type="journal article" date="2023" name="Genome Biol. Evol.">
        <title>Long-read-based Genome Assembly of Drosophila gunungcola Reveals Fewer Chemosensory Genes in Flower-breeding Species.</title>
        <authorList>
            <person name="Negi A."/>
            <person name="Liao B.Y."/>
            <person name="Yeh S.D."/>
        </authorList>
    </citation>
    <scope>NUCLEOTIDE SEQUENCE</scope>
    <source>
        <strain evidence="18">Sukarami</strain>
    </source>
</reference>
<feature type="transmembrane region" description="Helical" evidence="15">
    <location>
        <begin position="867"/>
        <end position="887"/>
    </location>
</feature>
<evidence type="ECO:0000256" key="13">
    <source>
        <dbReference type="ARBA" id="ARBA00023180"/>
    </source>
</evidence>
<evidence type="ECO:0000256" key="3">
    <source>
        <dbReference type="ARBA" id="ARBA00022553"/>
    </source>
</evidence>
<evidence type="ECO:0000256" key="16">
    <source>
        <dbReference type="SAM" id="SignalP"/>
    </source>
</evidence>
<comment type="subcellular location">
    <subcellularLocation>
        <location evidence="1">Membrane</location>
        <topology evidence="1">Single-pass type I membrane protein</topology>
    </subcellularLocation>
</comment>
<evidence type="ECO:0000256" key="5">
    <source>
        <dbReference type="ARBA" id="ARBA00022692"/>
    </source>
</evidence>
<evidence type="ECO:0000256" key="9">
    <source>
        <dbReference type="ARBA" id="ARBA00022989"/>
    </source>
</evidence>
<dbReference type="InterPro" id="IPR036941">
    <property type="entry name" value="Rcpt_L-dom_sf"/>
</dbReference>
<dbReference type="InterPro" id="IPR006211">
    <property type="entry name" value="Furin-like_Cys-rich_dom"/>
</dbReference>
<comment type="caution">
    <text evidence="18">The sequence shown here is derived from an EMBL/GenBank/DDBJ whole genome shotgun (WGS) entry which is preliminary data.</text>
</comment>
<evidence type="ECO:0000256" key="11">
    <source>
        <dbReference type="ARBA" id="ARBA00023137"/>
    </source>
</evidence>
<dbReference type="InterPro" id="IPR009030">
    <property type="entry name" value="Growth_fac_rcpt_cys_sf"/>
</dbReference>
<keyword evidence="5 15" id="KW-0812">Transmembrane</keyword>
<dbReference type="CDD" id="cd00064">
    <property type="entry name" value="FU"/>
    <property type="match status" value="1"/>
</dbReference>
<comment type="catalytic activity">
    <reaction evidence="14">
        <text>L-tyrosyl-[protein] + ATP = O-phospho-L-tyrosyl-[protein] + ADP + H(+)</text>
        <dbReference type="Rhea" id="RHEA:10596"/>
        <dbReference type="Rhea" id="RHEA-COMP:10136"/>
        <dbReference type="Rhea" id="RHEA-COMP:20101"/>
        <dbReference type="ChEBI" id="CHEBI:15378"/>
        <dbReference type="ChEBI" id="CHEBI:30616"/>
        <dbReference type="ChEBI" id="CHEBI:46858"/>
        <dbReference type="ChEBI" id="CHEBI:61978"/>
        <dbReference type="ChEBI" id="CHEBI:456216"/>
        <dbReference type="EC" id="2.7.10.1"/>
    </reaction>
</comment>
<gene>
    <name evidence="18" type="ORF">M5D96_003420</name>
</gene>
<feature type="signal peptide" evidence="16">
    <location>
        <begin position="1"/>
        <end position="24"/>
    </location>
</feature>
<keyword evidence="19" id="KW-1185">Reference proteome</keyword>
<evidence type="ECO:0000256" key="4">
    <source>
        <dbReference type="ARBA" id="ARBA00022679"/>
    </source>
</evidence>
<dbReference type="GO" id="GO:0005524">
    <property type="term" value="F:ATP binding"/>
    <property type="evidence" value="ECO:0007669"/>
    <property type="project" value="UniProtKB-KW"/>
</dbReference>
<evidence type="ECO:0000313" key="19">
    <source>
        <dbReference type="Proteomes" id="UP001059596"/>
    </source>
</evidence>